<feature type="transmembrane region" description="Helical" evidence="1">
    <location>
        <begin position="25"/>
        <end position="46"/>
    </location>
</feature>
<sequence>MTSEQSTVNSKISVSKEKILSSIQYATGWTLLFLFGYGFVLPIFGADVTGLPWLYPALMLAFFTHAALGVRSTTLRYHLWRSWLDWVFLAVWGIACAVFIKVLYF</sequence>
<organism evidence="2 3">
    <name type="scientific">candidate division WWE3 bacterium RBG_19FT_COMBO_53_11</name>
    <dbReference type="NCBI Taxonomy" id="1802613"/>
    <lineage>
        <taxon>Bacteria</taxon>
        <taxon>Katanobacteria</taxon>
    </lineage>
</organism>
<dbReference type="STRING" id="1802613.A2V54_01835"/>
<evidence type="ECO:0000313" key="2">
    <source>
        <dbReference type="EMBL" id="OGC44725.1"/>
    </source>
</evidence>
<gene>
    <name evidence="2" type="ORF">A2V54_01835</name>
</gene>
<accession>A0A1F4UIC7</accession>
<keyword evidence="1" id="KW-0812">Transmembrane</keyword>
<dbReference type="Proteomes" id="UP000176583">
    <property type="component" value="Unassembled WGS sequence"/>
</dbReference>
<proteinExistence type="predicted"/>
<protein>
    <submittedName>
        <fullName evidence="2">Uncharacterized protein</fullName>
    </submittedName>
</protein>
<evidence type="ECO:0000256" key="1">
    <source>
        <dbReference type="SAM" id="Phobius"/>
    </source>
</evidence>
<name>A0A1F4UIC7_UNCKA</name>
<dbReference type="AlphaFoldDB" id="A0A1F4UIC7"/>
<feature type="transmembrane region" description="Helical" evidence="1">
    <location>
        <begin position="83"/>
        <end position="104"/>
    </location>
</feature>
<feature type="transmembrane region" description="Helical" evidence="1">
    <location>
        <begin position="52"/>
        <end position="71"/>
    </location>
</feature>
<keyword evidence="1" id="KW-0472">Membrane</keyword>
<evidence type="ECO:0000313" key="3">
    <source>
        <dbReference type="Proteomes" id="UP000176583"/>
    </source>
</evidence>
<reference evidence="2 3" key="1">
    <citation type="journal article" date="2016" name="Nat. Commun.">
        <title>Thousands of microbial genomes shed light on interconnected biogeochemical processes in an aquifer system.</title>
        <authorList>
            <person name="Anantharaman K."/>
            <person name="Brown C.T."/>
            <person name="Hug L.A."/>
            <person name="Sharon I."/>
            <person name="Castelle C.J."/>
            <person name="Probst A.J."/>
            <person name="Thomas B.C."/>
            <person name="Singh A."/>
            <person name="Wilkins M.J."/>
            <person name="Karaoz U."/>
            <person name="Brodie E.L."/>
            <person name="Williams K.H."/>
            <person name="Hubbard S.S."/>
            <person name="Banfield J.F."/>
        </authorList>
    </citation>
    <scope>NUCLEOTIDE SEQUENCE [LARGE SCALE GENOMIC DNA]</scope>
</reference>
<keyword evidence="1" id="KW-1133">Transmembrane helix</keyword>
<dbReference type="EMBL" id="MEUW01000012">
    <property type="protein sequence ID" value="OGC44725.1"/>
    <property type="molecule type" value="Genomic_DNA"/>
</dbReference>
<comment type="caution">
    <text evidence="2">The sequence shown here is derived from an EMBL/GenBank/DDBJ whole genome shotgun (WGS) entry which is preliminary data.</text>
</comment>